<evidence type="ECO:0000313" key="10">
    <source>
        <dbReference type="EMBL" id="RXK11812.1"/>
    </source>
</evidence>
<dbReference type="GO" id="GO:0022857">
    <property type="term" value="F:transmembrane transporter activity"/>
    <property type="evidence" value="ECO:0007669"/>
    <property type="project" value="InterPro"/>
</dbReference>
<dbReference type="PROSITE" id="PS50928">
    <property type="entry name" value="ABC_TM1"/>
    <property type="match status" value="1"/>
</dbReference>
<dbReference type="GO" id="GO:0043190">
    <property type="term" value="C:ATP-binding cassette (ABC) transporter complex"/>
    <property type="evidence" value="ECO:0007669"/>
    <property type="project" value="InterPro"/>
</dbReference>
<sequence>MDYEFYFAGVFPYYEVIIKGIQLTIKITIFTTILGLLLGILGAAIKIGENKTLKSFVNAFVEIIRNTPFIVQLFFIFFGLPAIGFTLTAIEAGIIAMIINLGAYSTEIIRAGLEATGKGQWEAGKTMGLKWSQIFIHIILPQAFHKISPALISQCVIVMLGSSVLSQISVEELTFSANFIQSRTFLSFEPYFIVTAIYLVFAIILRFILSLISNRLFKINAVKEGN</sequence>
<dbReference type="CDD" id="cd06261">
    <property type="entry name" value="TM_PBP2"/>
    <property type="match status" value="1"/>
</dbReference>
<dbReference type="InterPro" id="IPR043429">
    <property type="entry name" value="ArtM/GltK/GlnP/TcyL/YhdX-like"/>
</dbReference>
<evidence type="ECO:0000256" key="6">
    <source>
        <dbReference type="ARBA" id="ARBA00022989"/>
    </source>
</evidence>
<feature type="domain" description="ABC transmembrane type-1" evidence="9">
    <location>
        <begin position="21"/>
        <end position="209"/>
    </location>
</feature>
<keyword evidence="7 8" id="KW-0472">Membrane</keyword>
<feature type="transmembrane region" description="Helical" evidence="8">
    <location>
        <begin position="190"/>
        <end position="209"/>
    </location>
</feature>
<keyword evidence="11" id="KW-1185">Reference proteome</keyword>
<dbReference type="Proteomes" id="UP000289718">
    <property type="component" value="Unassembled WGS sequence"/>
</dbReference>
<dbReference type="AlphaFoldDB" id="A0A4Q1AQU4"/>
<name>A0A4Q1AQU4_9BACT</name>
<accession>A0A4Q1AQU4</accession>
<feature type="transmembrane region" description="Helical" evidence="8">
    <location>
        <begin position="20"/>
        <end position="44"/>
    </location>
</feature>
<gene>
    <name evidence="10" type="ORF">CP965_11565</name>
</gene>
<evidence type="ECO:0000256" key="1">
    <source>
        <dbReference type="ARBA" id="ARBA00004429"/>
    </source>
</evidence>
<protein>
    <submittedName>
        <fullName evidence="10">Polar amino acid ABC transporter permease</fullName>
    </submittedName>
</protein>
<evidence type="ECO:0000256" key="4">
    <source>
        <dbReference type="ARBA" id="ARBA00022475"/>
    </source>
</evidence>
<comment type="subcellular location">
    <subcellularLocation>
        <location evidence="1">Cell inner membrane</location>
        <topology evidence="1">Multi-pass membrane protein</topology>
    </subcellularLocation>
    <subcellularLocation>
        <location evidence="8">Cell membrane</location>
        <topology evidence="8">Multi-pass membrane protein</topology>
    </subcellularLocation>
</comment>
<dbReference type="InterPro" id="IPR035906">
    <property type="entry name" value="MetI-like_sf"/>
</dbReference>
<comment type="similarity">
    <text evidence="2">Belongs to the binding-protein-dependent transport system permease family. HisMQ subfamily.</text>
</comment>
<proteinExistence type="inferred from homology"/>
<evidence type="ECO:0000256" key="5">
    <source>
        <dbReference type="ARBA" id="ARBA00022692"/>
    </source>
</evidence>
<comment type="caution">
    <text evidence="10">The sequence shown here is derived from an EMBL/GenBank/DDBJ whole genome shotgun (WGS) entry which is preliminary data.</text>
</comment>
<reference evidence="10 11" key="1">
    <citation type="submission" date="2017-09" db="EMBL/GenBank/DDBJ databases">
        <title>Genomics of the genus Arcobacter.</title>
        <authorList>
            <person name="Perez-Cataluna A."/>
            <person name="Figueras M.J."/>
            <person name="Salas-Masso N."/>
        </authorList>
    </citation>
    <scope>NUCLEOTIDE SEQUENCE [LARGE SCALE GENOMIC DNA]</scope>
    <source>
        <strain evidence="10 11">F156-34</strain>
    </source>
</reference>
<dbReference type="Pfam" id="PF00528">
    <property type="entry name" value="BPD_transp_1"/>
    <property type="match status" value="1"/>
</dbReference>
<dbReference type="RefSeq" id="WP_129062265.1">
    <property type="nucleotide sequence ID" value="NZ_NXIE01000005.1"/>
</dbReference>
<evidence type="ECO:0000259" key="9">
    <source>
        <dbReference type="PROSITE" id="PS50928"/>
    </source>
</evidence>
<evidence type="ECO:0000256" key="8">
    <source>
        <dbReference type="RuleBase" id="RU363032"/>
    </source>
</evidence>
<evidence type="ECO:0000256" key="2">
    <source>
        <dbReference type="ARBA" id="ARBA00010072"/>
    </source>
</evidence>
<dbReference type="PANTHER" id="PTHR30614">
    <property type="entry name" value="MEMBRANE COMPONENT OF AMINO ACID ABC TRANSPORTER"/>
    <property type="match status" value="1"/>
</dbReference>
<dbReference type="SUPFAM" id="SSF161098">
    <property type="entry name" value="MetI-like"/>
    <property type="match status" value="1"/>
</dbReference>
<dbReference type="InterPro" id="IPR000515">
    <property type="entry name" value="MetI-like"/>
</dbReference>
<dbReference type="EMBL" id="NXIE01000005">
    <property type="protein sequence ID" value="RXK11812.1"/>
    <property type="molecule type" value="Genomic_DNA"/>
</dbReference>
<keyword evidence="6 8" id="KW-1133">Transmembrane helix</keyword>
<organism evidence="10 11">
    <name type="scientific">Halarcobacter mediterraneus</name>
    <dbReference type="NCBI Taxonomy" id="2023153"/>
    <lineage>
        <taxon>Bacteria</taxon>
        <taxon>Pseudomonadati</taxon>
        <taxon>Campylobacterota</taxon>
        <taxon>Epsilonproteobacteria</taxon>
        <taxon>Campylobacterales</taxon>
        <taxon>Arcobacteraceae</taxon>
        <taxon>Halarcobacter</taxon>
    </lineage>
</organism>
<feature type="transmembrane region" description="Helical" evidence="8">
    <location>
        <begin position="83"/>
        <end position="103"/>
    </location>
</feature>
<evidence type="ECO:0000256" key="7">
    <source>
        <dbReference type="ARBA" id="ARBA00023136"/>
    </source>
</evidence>
<keyword evidence="5 8" id="KW-0812">Transmembrane</keyword>
<dbReference type="InterPro" id="IPR010065">
    <property type="entry name" value="AA_ABC_transptr_permease_3TM"/>
</dbReference>
<dbReference type="OrthoDB" id="3181282at2"/>
<evidence type="ECO:0000256" key="3">
    <source>
        <dbReference type="ARBA" id="ARBA00022448"/>
    </source>
</evidence>
<dbReference type="PANTHER" id="PTHR30614:SF35">
    <property type="entry name" value="ABC TRANSPORTER PERMEASE PROTEIN"/>
    <property type="match status" value="1"/>
</dbReference>
<dbReference type="GO" id="GO:0006865">
    <property type="term" value="P:amino acid transport"/>
    <property type="evidence" value="ECO:0007669"/>
    <property type="project" value="TreeGrafter"/>
</dbReference>
<keyword evidence="3 8" id="KW-0813">Transport</keyword>
<evidence type="ECO:0000313" key="11">
    <source>
        <dbReference type="Proteomes" id="UP000289718"/>
    </source>
</evidence>
<dbReference type="NCBIfam" id="TIGR01726">
    <property type="entry name" value="HEQRo_perm_3TM"/>
    <property type="match status" value="1"/>
</dbReference>
<dbReference type="Gene3D" id="1.10.3720.10">
    <property type="entry name" value="MetI-like"/>
    <property type="match status" value="1"/>
</dbReference>
<keyword evidence="4" id="KW-1003">Cell membrane</keyword>